<comment type="caution">
    <text evidence="5">The sequence shown here is derived from an EMBL/GenBank/DDBJ whole genome shotgun (WGS) entry which is preliminary data.</text>
</comment>
<keyword evidence="6" id="KW-1185">Reference proteome</keyword>
<dbReference type="PANTHER" id="PTHR46532">
    <property type="entry name" value="MALE FERTILITY FACTOR KL5"/>
    <property type="match status" value="1"/>
</dbReference>
<dbReference type="GO" id="GO:0051959">
    <property type="term" value="F:dynein light intermediate chain binding"/>
    <property type="evidence" value="ECO:0007669"/>
    <property type="project" value="InterPro"/>
</dbReference>
<organism evidence="5 6">
    <name type="scientific">Araneus ventricosus</name>
    <name type="common">Orbweaver spider</name>
    <name type="synonym">Epeira ventricosa</name>
    <dbReference type="NCBI Taxonomy" id="182803"/>
    <lineage>
        <taxon>Eukaryota</taxon>
        <taxon>Metazoa</taxon>
        <taxon>Ecdysozoa</taxon>
        <taxon>Arthropoda</taxon>
        <taxon>Chelicerata</taxon>
        <taxon>Arachnida</taxon>
        <taxon>Araneae</taxon>
        <taxon>Araneomorphae</taxon>
        <taxon>Entelegynae</taxon>
        <taxon>Araneoidea</taxon>
        <taxon>Araneidae</taxon>
        <taxon>Araneus</taxon>
    </lineage>
</organism>
<dbReference type="GO" id="GO:0045505">
    <property type="term" value="F:dynein intermediate chain binding"/>
    <property type="evidence" value="ECO:0007669"/>
    <property type="project" value="InterPro"/>
</dbReference>
<dbReference type="Pfam" id="PF08385">
    <property type="entry name" value="DHC_N1"/>
    <property type="match status" value="1"/>
</dbReference>
<reference evidence="5 6" key="1">
    <citation type="journal article" date="2019" name="Sci. Rep.">
        <title>Orb-weaving spider Araneus ventricosus genome elucidates the spidroin gene catalogue.</title>
        <authorList>
            <person name="Kono N."/>
            <person name="Nakamura H."/>
            <person name="Ohtoshi R."/>
            <person name="Moran D.A.P."/>
            <person name="Shinohara A."/>
            <person name="Yoshida Y."/>
            <person name="Fujiwara M."/>
            <person name="Mori M."/>
            <person name="Tomita M."/>
            <person name="Arakawa K."/>
        </authorList>
    </citation>
    <scope>NUCLEOTIDE SEQUENCE [LARGE SCALE GENOMIC DNA]</scope>
</reference>
<keyword evidence="5" id="KW-0966">Cell projection</keyword>
<keyword evidence="5" id="KW-0969">Cilium</keyword>
<feature type="compositionally biased region" description="Basic and acidic residues" evidence="3">
    <location>
        <begin position="1"/>
        <end position="29"/>
    </location>
</feature>
<dbReference type="AlphaFoldDB" id="A0A4Y2GXX6"/>
<feature type="domain" description="Dynein heavy chain tail" evidence="4">
    <location>
        <begin position="196"/>
        <end position="661"/>
    </location>
</feature>
<dbReference type="Proteomes" id="UP000499080">
    <property type="component" value="Unassembled WGS sequence"/>
</dbReference>
<dbReference type="GO" id="GO:0005858">
    <property type="term" value="C:axonemal dynein complex"/>
    <property type="evidence" value="ECO:0007669"/>
    <property type="project" value="TreeGrafter"/>
</dbReference>
<feature type="coiled-coil region" evidence="2">
    <location>
        <begin position="258"/>
        <end position="285"/>
    </location>
</feature>
<dbReference type="OrthoDB" id="64868at2759"/>
<evidence type="ECO:0000256" key="1">
    <source>
        <dbReference type="ARBA" id="ARBA00008887"/>
    </source>
</evidence>
<dbReference type="PANTHER" id="PTHR46532:SF4">
    <property type="entry name" value="AAA+ ATPASE DOMAIN-CONTAINING PROTEIN"/>
    <property type="match status" value="1"/>
</dbReference>
<sequence>MESKSESSESDKNGSSKSGSEDKSDKTGEDADQLVPEEKPTTSLRLIVKKTKLYLLFHITKHVSNRSYVYFHRRRTEPIPSIDTFEEACKIMPRYFELGFFSQHPLISINEMILSLYKPMFTDENRQVHMPKEDYPVDETQVTSLISDFNKEMAEFTNSTKQIISQIEKPFMFSLPEIPDDINLEELAQETEYVTEAEEMTNDWSSVLSDLYEEIHHQAAPEDGLLHEVEFWKTQKLKLNICADQMSHPTIAKTIKILKLAEKDITKFEKNVMDIENLLKRVTDNVAYLSLLEKNAMLLLSETASDDSKQILFDTFVILKVAWVQSVYYSSDANLYRLLKGIATLLKERVKEEAKIDGLFRKPLPEISQITKESIEILKYWKKLYFEECEKVKKYGTSYWWRFDTRILFDETDHVISICEDLGRISQVLQELYNIFNTNLRFFAEDMKDLSILQNRIFGMSAVIQYSDIDAFDSKVKPEWDRIIRIFFRDVKNFEDQMKQYIGKMFQSTLSWENAYILAKSFDKVAVSPSIREFILKSRTDMLKQFIIEISETENQFLALEREPPLLHAVPETASAILWVRDLLIKISRPMSKIRDSLSMDNKDKEAQARFKKTEKMLAAYKKERYEAWKVTAHDKLNKFLQAHVLKKFHPQSSKFVNTSRYIYFLPIM</sequence>
<evidence type="ECO:0000313" key="6">
    <source>
        <dbReference type="Proteomes" id="UP000499080"/>
    </source>
</evidence>
<comment type="similarity">
    <text evidence="1">Belongs to the dynein heavy chain family.</text>
</comment>
<keyword evidence="5" id="KW-0282">Flagellum</keyword>
<dbReference type="EMBL" id="BGPR01001630">
    <property type="protein sequence ID" value="GBM58323.1"/>
    <property type="molecule type" value="Genomic_DNA"/>
</dbReference>
<dbReference type="GO" id="GO:0007018">
    <property type="term" value="P:microtubule-based movement"/>
    <property type="evidence" value="ECO:0007669"/>
    <property type="project" value="InterPro"/>
</dbReference>
<evidence type="ECO:0000313" key="5">
    <source>
        <dbReference type="EMBL" id="GBM58323.1"/>
    </source>
</evidence>
<evidence type="ECO:0000256" key="3">
    <source>
        <dbReference type="SAM" id="MobiDB-lite"/>
    </source>
</evidence>
<dbReference type="InterPro" id="IPR013594">
    <property type="entry name" value="Dynein_heavy_tail"/>
</dbReference>
<proteinExistence type="inferred from homology"/>
<dbReference type="InterPro" id="IPR026983">
    <property type="entry name" value="DHC"/>
</dbReference>
<evidence type="ECO:0000259" key="4">
    <source>
        <dbReference type="Pfam" id="PF08385"/>
    </source>
</evidence>
<evidence type="ECO:0000256" key="2">
    <source>
        <dbReference type="SAM" id="Coils"/>
    </source>
</evidence>
<keyword evidence="2" id="KW-0175">Coiled coil</keyword>
<gene>
    <name evidence="5" type="primary">DHC1</name>
    <name evidence="5" type="ORF">AVEN_228626_1</name>
</gene>
<name>A0A4Y2GXX6_ARAVE</name>
<protein>
    <submittedName>
        <fullName evidence="5">Dynein-1-alpha heavy chain, flagellar inner arm I1 complex</fullName>
    </submittedName>
</protein>
<accession>A0A4Y2GXX6</accession>
<feature type="region of interest" description="Disordered" evidence="3">
    <location>
        <begin position="1"/>
        <end position="37"/>
    </location>
</feature>